<feature type="region of interest" description="Disordered" evidence="2">
    <location>
        <begin position="222"/>
        <end position="250"/>
    </location>
</feature>
<dbReference type="GO" id="GO:0006310">
    <property type="term" value="P:DNA recombination"/>
    <property type="evidence" value="ECO:0007669"/>
    <property type="project" value="UniProtKB-KW"/>
</dbReference>
<dbReference type="InterPro" id="IPR050090">
    <property type="entry name" value="Tyrosine_recombinase_XerCD"/>
</dbReference>
<feature type="compositionally biased region" description="Basic and acidic residues" evidence="2">
    <location>
        <begin position="33"/>
        <end position="57"/>
    </location>
</feature>
<feature type="compositionally biased region" description="Basic and acidic residues" evidence="2">
    <location>
        <begin position="9"/>
        <end position="18"/>
    </location>
</feature>
<gene>
    <name evidence="4" type="ORF">H1D33_29530</name>
</gene>
<proteinExistence type="predicted"/>
<feature type="compositionally biased region" description="Low complexity" evidence="2">
    <location>
        <begin position="223"/>
        <end position="233"/>
    </location>
</feature>
<reference evidence="5" key="1">
    <citation type="submission" date="2020-07" db="EMBL/GenBank/DDBJ databases">
        <title>A new Micromonospora strain with potent antibiotic activity isolated from the microbiome of a mid-Atlantic deep-sea sponge.</title>
        <authorList>
            <person name="Back C.R."/>
            <person name="Stennett H.L."/>
            <person name="Williams S.E."/>
            <person name="Wang L."/>
            <person name="Ojeda Gomez J."/>
            <person name="Abdulle O.M."/>
            <person name="Duffy T."/>
            <person name="Hendry K.R."/>
            <person name="Powell D."/>
            <person name="Stach J.E."/>
            <person name="Essex-Lopresti A.E."/>
            <person name="Willis C.L."/>
            <person name="Curnow P."/>
            <person name="Race P.R."/>
        </authorList>
    </citation>
    <scope>NUCLEOTIDE SEQUENCE [LARGE SCALE GENOMIC DNA]</scope>
    <source>
        <strain evidence="5">28ISP2-46</strain>
    </source>
</reference>
<dbReference type="EMBL" id="CP059322">
    <property type="protein sequence ID" value="QLQ37309.1"/>
    <property type="molecule type" value="Genomic_DNA"/>
</dbReference>
<dbReference type="InterPro" id="IPR013762">
    <property type="entry name" value="Integrase-like_cat_sf"/>
</dbReference>
<evidence type="ECO:0000256" key="1">
    <source>
        <dbReference type="ARBA" id="ARBA00023172"/>
    </source>
</evidence>
<reference evidence="4 5" key="2">
    <citation type="journal article" date="2021" name="Mar. Drugs">
        <title>A New Micromonospora Strain with Antibiotic Activity Isolated from the Microbiome of a Mid-Atlantic Deep-Sea Sponge.</title>
        <authorList>
            <person name="Back C.R."/>
            <person name="Stennett H.L."/>
            <person name="Williams S.E."/>
            <person name="Wang L."/>
            <person name="Ojeda Gomez J."/>
            <person name="Abdulle O.M."/>
            <person name="Duffy T."/>
            <person name="Neal C."/>
            <person name="Mantell J."/>
            <person name="Jepson M.A."/>
            <person name="Hendry K.R."/>
            <person name="Powell D."/>
            <person name="Stach J.E.M."/>
            <person name="Essex-Lopresti A.E."/>
            <person name="Willis C.L."/>
            <person name="Curnow P."/>
            <person name="Race P.R."/>
        </authorList>
    </citation>
    <scope>NUCLEOTIDE SEQUENCE [LARGE SCALE GENOMIC DNA]</scope>
    <source>
        <strain evidence="4 5">28ISP2-46</strain>
    </source>
</reference>
<dbReference type="PANTHER" id="PTHR30349:SF64">
    <property type="entry name" value="PROPHAGE INTEGRASE INTD-RELATED"/>
    <property type="match status" value="1"/>
</dbReference>
<dbReference type="RefSeq" id="WP_181569798.1">
    <property type="nucleotide sequence ID" value="NZ_CP059322.2"/>
</dbReference>
<dbReference type="KEGG" id="mfeu:H1D33_29530"/>
<keyword evidence="5" id="KW-1185">Reference proteome</keyword>
<dbReference type="PROSITE" id="PS51898">
    <property type="entry name" value="TYR_RECOMBINASE"/>
    <property type="match status" value="1"/>
</dbReference>
<dbReference type="GO" id="GO:0003677">
    <property type="term" value="F:DNA binding"/>
    <property type="evidence" value="ECO:0007669"/>
    <property type="project" value="InterPro"/>
</dbReference>
<accession>A0A7L6B5Z9</accession>
<dbReference type="InterPro" id="IPR002104">
    <property type="entry name" value="Integrase_catalytic"/>
</dbReference>
<evidence type="ECO:0000256" key="2">
    <source>
        <dbReference type="SAM" id="MobiDB-lite"/>
    </source>
</evidence>
<dbReference type="Proteomes" id="UP000510844">
    <property type="component" value="Chromosome"/>
</dbReference>
<feature type="domain" description="Tyr recombinase" evidence="3">
    <location>
        <begin position="49"/>
        <end position="216"/>
    </location>
</feature>
<dbReference type="Pfam" id="PF00589">
    <property type="entry name" value="Phage_integrase"/>
    <property type="match status" value="1"/>
</dbReference>
<dbReference type="PANTHER" id="PTHR30349">
    <property type="entry name" value="PHAGE INTEGRASE-RELATED"/>
    <property type="match status" value="1"/>
</dbReference>
<evidence type="ECO:0000259" key="3">
    <source>
        <dbReference type="PROSITE" id="PS51898"/>
    </source>
</evidence>
<dbReference type="SUPFAM" id="SSF56349">
    <property type="entry name" value="DNA breaking-rejoining enzymes"/>
    <property type="match status" value="1"/>
</dbReference>
<evidence type="ECO:0000313" key="4">
    <source>
        <dbReference type="EMBL" id="QLQ37309.1"/>
    </source>
</evidence>
<feature type="region of interest" description="Disordered" evidence="2">
    <location>
        <begin position="1"/>
        <end position="63"/>
    </location>
</feature>
<name>A0A7L6B5Z9_9ACTN</name>
<evidence type="ECO:0000313" key="5">
    <source>
        <dbReference type="Proteomes" id="UP000510844"/>
    </source>
</evidence>
<dbReference type="GO" id="GO:0015074">
    <property type="term" value="P:DNA integration"/>
    <property type="evidence" value="ECO:0007669"/>
    <property type="project" value="InterPro"/>
</dbReference>
<protein>
    <submittedName>
        <fullName evidence="4">Tyrosine-type recombinase/integrase</fullName>
    </submittedName>
</protein>
<organism evidence="4 5">
    <name type="scientific">Micromonospora robiginosa</name>
    <dbReference type="NCBI Taxonomy" id="2749844"/>
    <lineage>
        <taxon>Bacteria</taxon>
        <taxon>Bacillati</taxon>
        <taxon>Actinomycetota</taxon>
        <taxon>Actinomycetes</taxon>
        <taxon>Micromonosporales</taxon>
        <taxon>Micromonosporaceae</taxon>
        <taxon>Micromonospora</taxon>
    </lineage>
</organism>
<dbReference type="Gene3D" id="1.10.443.10">
    <property type="entry name" value="Intergrase catalytic core"/>
    <property type="match status" value="1"/>
</dbReference>
<dbReference type="InterPro" id="IPR011010">
    <property type="entry name" value="DNA_brk_join_enz"/>
</dbReference>
<dbReference type="AlphaFoldDB" id="A0A7L6B5Z9"/>
<sequence length="250" mass="26905">MSAENEAMAGEHQDEANGSHRRRPLGGHQPHTRCPERPRKDSQEDRQTVDPDSRTVGEKPPACLEIAGVDRHRVRLVRARLSSLTLPSPLSLRFHGLPVNRSSPRSPSPPPLPRFLVEPIAARIAGRSGDELVFTSPAGGVLRNNNFRRRVFDRAAVSVGLAGLTPHELRHTAASLAVAEGANVKAVQRMLGHASAAMTLDVYADLFEDDLDQMADRLDRAAGRAAADSARTAGVGPDLDATGSGRRQHG</sequence>
<keyword evidence="1" id="KW-0233">DNA recombination</keyword>